<dbReference type="GO" id="GO:0005886">
    <property type="term" value="C:plasma membrane"/>
    <property type="evidence" value="ECO:0007669"/>
    <property type="project" value="UniProtKB-SubCell"/>
</dbReference>
<dbReference type="GO" id="GO:0004984">
    <property type="term" value="F:olfactory receptor activity"/>
    <property type="evidence" value="ECO:0007669"/>
    <property type="project" value="InterPro"/>
</dbReference>
<evidence type="ECO:0000256" key="1">
    <source>
        <dbReference type="ARBA" id="ARBA00004651"/>
    </source>
</evidence>
<comment type="subcellular location">
    <subcellularLocation>
        <location evidence="1">Cell membrane</location>
        <topology evidence="1">Multi-pass membrane protein</topology>
    </subcellularLocation>
</comment>
<dbReference type="EMBL" id="JANEYF010001294">
    <property type="protein sequence ID" value="KAJ8964917.1"/>
    <property type="molecule type" value="Genomic_DNA"/>
</dbReference>
<dbReference type="Pfam" id="PF02949">
    <property type="entry name" value="7tm_6"/>
    <property type="match status" value="1"/>
</dbReference>
<keyword evidence="9" id="KW-0807">Transducer</keyword>
<evidence type="ECO:0000256" key="4">
    <source>
        <dbReference type="ARBA" id="ARBA00022692"/>
    </source>
</evidence>
<dbReference type="PANTHER" id="PTHR21137">
    <property type="entry name" value="ODORANT RECEPTOR"/>
    <property type="match status" value="1"/>
</dbReference>
<evidence type="ECO:0000256" key="5">
    <source>
        <dbReference type="ARBA" id="ARBA00022725"/>
    </source>
</evidence>
<name>A0AAV8ZLP9_9CUCU</name>
<accession>A0AAV8ZLP9</accession>
<dbReference type="AlphaFoldDB" id="A0AAV8ZLP9"/>
<keyword evidence="7" id="KW-0472">Membrane</keyword>
<evidence type="ECO:0000256" key="2">
    <source>
        <dbReference type="ARBA" id="ARBA00022475"/>
    </source>
</evidence>
<keyword evidence="5" id="KW-0552">Olfaction</keyword>
<reference evidence="10" key="1">
    <citation type="journal article" date="2023" name="Insect Mol. Biol.">
        <title>Genome sequencing provides insights into the evolution of gene families encoding plant cell wall-degrading enzymes in longhorned beetles.</title>
        <authorList>
            <person name="Shin N.R."/>
            <person name="Okamura Y."/>
            <person name="Kirsch R."/>
            <person name="Pauchet Y."/>
        </authorList>
    </citation>
    <scope>NUCLEOTIDE SEQUENCE</scope>
    <source>
        <strain evidence="10">RBIC_L_NR</strain>
    </source>
</reference>
<evidence type="ECO:0000256" key="9">
    <source>
        <dbReference type="ARBA" id="ARBA00023224"/>
    </source>
</evidence>
<proteinExistence type="predicted"/>
<keyword evidence="4" id="KW-0812">Transmembrane</keyword>
<evidence type="ECO:0000256" key="6">
    <source>
        <dbReference type="ARBA" id="ARBA00022989"/>
    </source>
</evidence>
<evidence type="ECO:0000256" key="8">
    <source>
        <dbReference type="ARBA" id="ARBA00023170"/>
    </source>
</evidence>
<evidence type="ECO:0000313" key="11">
    <source>
        <dbReference type="Proteomes" id="UP001162156"/>
    </source>
</evidence>
<dbReference type="Proteomes" id="UP001162156">
    <property type="component" value="Unassembled WGS sequence"/>
</dbReference>
<dbReference type="GO" id="GO:0007165">
    <property type="term" value="P:signal transduction"/>
    <property type="evidence" value="ECO:0007669"/>
    <property type="project" value="UniProtKB-KW"/>
</dbReference>
<keyword evidence="11" id="KW-1185">Reference proteome</keyword>
<sequence>MVKSSDIAMALCASKWYEEPEKVKKLMLIMMMRCKRILCLQIGPFNNMSLETFLGVSKIIMC</sequence>
<evidence type="ECO:0000256" key="3">
    <source>
        <dbReference type="ARBA" id="ARBA00022606"/>
    </source>
</evidence>
<keyword evidence="2" id="KW-1003">Cell membrane</keyword>
<dbReference type="PANTHER" id="PTHR21137:SF35">
    <property type="entry name" value="ODORANT RECEPTOR 19A-RELATED"/>
    <property type="match status" value="1"/>
</dbReference>
<organism evidence="10 11">
    <name type="scientific">Rhamnusium bicolor</name>
    <dbReference type="NCBI Taxonomy" id="1586634"/>
    <lineage>
        <taxon>Eukaryota</taxon>
        <taxon>Metazoa</taxon>
        <taxon>Ecdysozoa</taxon>
        <taxon>Arthropoda</taxon>
        <taxon>Hexapoda</taxon>
        <taxon>Insecta</taxon>
        <taxon>Pterygota</taxon>
        <taxon>Neoptera</taxon>
        <taxon>Endopterygota</taxon>
        <taxon>Coleoptera</taxon>
        <taxon>Polyphaga</taxon>
        <taxon>Cucujiformia</taxon>
        <taxon>Chrysomeloidea</taxon>
        <taxon>Cerambycidae</taxon>
        <taxon>Lepturinae</taxon>
        <taxon>Rhagiini</taxon>
        <taxon>Rhamnusium</taxon>
    </lineage>
</organism>
<comment type="caution">
    <text evidence="10">The sequence shown here is derived from an EMBL/GenBank/DDBJ whole genome shotgun (WGS) entry which is preliminary data.</text>
</comment>
<protein>
    <submittedName>
        <fullName evidence="10">Uncharacterized protein</fullName>
    </submittedName>
</protein>
<keyword evidence="6" id="KW-1133">Transmembrane helix</keyword>
<keyword evidence="8" id="KW-0675">Receptor</keyword>
<dbReference type="GO" id="GO:0005549">
    <property type="term" value="F:odorant binding"/>
    <property type="evidence" value="ECO:0007669"/>
    <property type="project" value="InterPro"/>
</dbReference>
<gene>
    <name evidence="10" type="ORF">NQ314_004524</name>
</gene>
<keyword evidence="3" id="KW-0716">Sensory transduction</keyword>
<evidence type="ECO:0000313" key="10">
    <source>
        <dbReference type="EMBL" id="KAJ8964917.1"/>
    </source>
</evidence>
<evidence type="ECO:0000256" key="7">
    <source>
        <dbReference type="ARBA" id="ARBA00023136"/>
    </source>
</evidence>
<dbReference type="InterPro" id="IPR004117">
    <property type="entry name" value="7tm6_olfct_rcpt"/>
</dbReference>